<accession>A0A5C3QXM1</accession>
<evidence type="ECO:0000313" key="8">
    <source>
        <dbReference type="Proteomes" id="UP000305067"/>
    </source>
</evidence>
<dbReference type="InterPro" id="IPR013083">
    <property type="entry name" value="Znf_RING/FYVE/PHD"/>
</dbReference>
<evidence type="ECO:0000256" key="4">
    <source>
        <dbReference type="PROSITE-ProRule" id="PRU00175"/>
    </source>
</evidence>
<gene>
    <name evidence="7" type="ORF">BDV98DRAFT_416691</name>
</gene>
<evidence type="ECO:0000259" key="6">
    <source>
        <dbReference type="PROSITE" id="PS50089"/>
    </source>
</evidence>
<dbReference type="Pfam" id="PF14634">
    <property type="entry name" value="zf-RING_5"/>
    <property type="match status" value="1"/>
</dbReference>
<reference evidence="7 8" key="1">
    <citation type="journal article" date="2019" name="Nat. Ecol. Evol.">
        <title>Megaphylogeny resolves global patterns of mushroom evolution.</title>
        <authorList>
            <person name="Varga T."/>
            <person name="Krizsan K."/>
            <person name="Foldi C."/>
            <person name="Dima B."/>
            <person name="Sanchez-Garcia M."/>
            <person name="Sanchez-Ramirez S."/>
            <person name="Szollosi G.J."/>
            <person name="Szarkandi J.G."/>
            <person name="Papp V."/>
            <person name="Albert L."/>
            <person name="Andreopoulos W."/>
            <person name="Angelini C."/>
            <person name="Antonin V."/>
            <person name="Barry K.W."/>
            <person name="Bougher N.L."/>
            <person name="Buchanan P."/>
            <person name="Buyck B."/>
            <person name="Bense V."/>
            <person name="Catcheside P."/>
            <person name="Chovatia M."/>
            <person name="Cooper J."/>
            <person name="Damon W."/>
            <person name="Desjardin D."/>
            <person name="Finy P."/>
            <person name="Geml J."/>
            <person name="Haridas S."/>
            <person name="Hughes K."/>
            <person name="Justo A."/>
            <person name="Karasinski D."/>
            <person name="Kautmanova I."/>
            <person name="Kiss B."/>
            <person name="Kocsube S."/>
            <person name="Kotiranta H."/>
            <person name="LaButti K.M."/>
            <person name="Lechner B.E."/>
            <person name="Liimatainen K."/>
            <person name="Lipzen A."/>
            <person name="Lukacs Z."/>
            <person name="Mihaltcheva S."/>
            <person name="Morgado L.N."/>
            <person name="Niskanen T."/>
            <person name="Noordeloos M.E."/>
            <person name="Ohm R.A."/>
            <person name="Ortiz-Santana B."/>
            <person name="Ovrebo C."/>
            <person name="Racz N."/>
            <person name="Riley R."/>
            <person name="Savchenko A."/>
            <person name="Shiryaev A."/>
            <person name="Soop K."/>
            <person name="Spirin V."/>
            <person name="Szebenyi C."/>
            <person name="Tomsovsky M."/>
            <person name="Tulloss R.E."/>
            <person name="Uehling J."/>
            <person name="Grigoriev I.V."/>
            <person name="Vagvolgyi C."/>
            <person name="Papp T."/>
            <person name="Martin F.M."/>
            <person name="Miettinen O."/>
            <person name="Hibbett D.S."/>
            <person name="Nagy L.G."/>
        </authorList>
    </citation>
    <scope>NUCLEOTIDE SEQUENCE [LARGE SCALE GENOMIC DNA]</scope>
    <source>
        <strain evidence="7 8">CBS 309.79</strain>
    </source>
</reference>
<dbReference type="InterPro" id="IPR001841">
    <property type="entry name" value="Znf_RING"/>
</dbReference>
<dbReference type="STRING" id="1884261.A0A5C3QXM1"/>
<dbReference type="OrthoDB" id="6105938at2759"/>
<keyword evidence="2 4" id="KW-0863">Zinc-finger</keyword>
<proteinExistence type="predicted"/>
<dbReference type="GO" id="GO:0008270">
    <property type="term" value="F:zinc ion binding"/>
    <property type="evidence" value="ECO:0007669"/>
    <property type="project" value="UniProtKB-KW"/>
</dbReference>
<dbReference type="PROSITE" id="PS00518">
    <property type="entry name" value="ZF_RING_1"/>
    <property type="match status" value="1"/>
</dbReference>
<dbReference type="InterPro" id="IPR017907">
    <property type="entry name" value="Znf_RING_CS"/>
</dbReference>
<keyword evidence="1" id="KW-0479">Metal-binding</keyword>
<keyword evidence="3" id="KW-0862">Zinc</keyword>
<name>A0A5C3QXM1_9AGAR</name>
<evidence type="ECO:0000256" key="5">
    <source>
        <dbReference type="SAM" id="MobiDB-lite"/>
    </source>
</evidence>
<dbReference type="SUPFAM" id="SSF57850">
    <property type="entry name" value="RING/U-box"/>
    <property type="match status" value="1"/>
</dbReference>
<dbReference type="Proteomes" id="UP000305067">
    <property type="component" value="Unassembled WGS sequence"/>
</dbReference>
<dbReference type="SMART" id="SM00184">
    <property type="entry name" value="RING"/>
    <property type="match status" value="1"/>
</dbReference>
<feature type="domain" description="RING-type" evidence="6">
    <location>
        <begin position="11"/>
        <end position="71"/>
    </location>
</feature>
<dbReference type="PROSITE" id="PS50089">
    <property type="entry name" value="ZF_RING_2"/>
    <property type="match status" value="1"/>
</dbReference>
<dbReference type="AlphaFoldDB" id="A0A5C3QXM1"/>
<evidence type="ECO:0000256" key="1">
    <source>
        <dbReference type="ARBA" id="ARBA00022723"/>
    </source>
</evidence>
<evidence type="ECO:0000313" key="7">
    <source>
        <dbReference type="EMBL" id="TFL03124.1"/>
    </source>
</evidence>
<feature type="region of interest" description="Disordered" evidence="5">
    <location>
        <begin position="161"/>
        <end position="186"/>
    </location>
</feature>
<evidence type="ECO:0000256" key="2">
    <source>
        <dbReference type="ARBA" id="ARBA00022771"/>
    </source>
</evidence>
<protein>
    <recommendedName>
        <fullName evidence="6">RING-type domain-containing protein</fullName>
    </recommendedName>
</protein>
<dbReference type="Gene3D" id="3.30.40.10">
    <property type="entry name" value="Zinc/RING finger domain, C3HC4 (zinc finger)"/>
    <property type="match status" value="1"/>
</dbReference>
<evidence type="ECO:0000256" key="3">
    <source>
        <dbReference type="ARBA" id="ARBA00022833"/>
    </source>
</evidence>
<keyword evidence="8" id="KW-1185">Reference proteome</keyword>
<organism evidence="7 8">
    <name type="scientific">Pterulicium gracile</name>
    <dbReference type="NCBI Taxonomy" id="1884261"/>
    <lineage>
        <taxon>Eukaryota</taxon>
        <taxon>Fungi</taxon>
        <taxon>Dikarya</taxon>
        <taxon>Basidiomycota</taxon>
        <taxon>Agaricomycotina</taxon>
        <taxon>Agaricomycetes</taxon>
        <taxon>Agaricomycetidae</taxon>
        <taxon>Agaricales</taxon>
        <taxon>Pleurotineae</taxon>
        <taxon>Pterulaceae</taxon>
        <taxon>Pterulicium</taxon>
    </lineage>
</organism>
<sequence length="186" mass="20715">MPLLVHPDSTCDVCLSNYDWDNPEGIGTGTPHAIACGHIFCKSCLNQVISNNSSSFLAASTAGTAPCPLCRKLYVRIKAKKLHVDRPDPPKMPEYLGHLERLASCCHEKSTAATWEDAIRHTVQWLEEQQPDECVSVRRMLRLVESTRAHEARIADLNNMLTAGPSSSRKQDEYVEAQDTIEGLRK</sequence>
<dbReference type="EMBL" id="ML178821">
    <property type="protein sequence ID" value="TFL03124.1"/>
    <property type="molecule type" value="Genomic_DNA"/>
</dbReference>